<proteinExistence type="predicted"/>
<feature type="region of interest" description="Disordered" evidence="1">
    <location>
        <begin position="294"/>
        <end position="327"/>
    </location>
</feature>
<gene>
    <name evidence="3" type="ORF">ACFO0N_16890</name>
</gene>
<feature type="region of interest" description="Disordered" evidence="1">
    <location>
        <begin position="157"/>
        <end position="176"/>
    </location>
</feature>
<dbReference type="RefSeq" id="WP_267621574.1">
    <property type="nucleotide sequence ID" value="NZ_JAODIW010000006.1"/>
</dbReference>
<protein>
    <submittedName>
        <fullName evidence="3">DUF4382 domain-containing protein</fullName>
    </submittedName>
</protein>
<evidence type="ECO:0000256" key="1">
    <source>
        <dbReference type="SAM" id="MobiDB-lite"/>
    </source>
</evidence>
<dbReference type="EMBL" id="JBHSDS010000008">
    <property type="protein sequence ID" value="MFC4359622.1"/>
    <property type="molecule type" value="Genomic_DNA"/>
</dbReference>
<feature type="region of interest" description="Disordered" evidence="1">
    <location>
        <begin position="95"/>
        <end position="119"/>
    </location>
</feature>
<feature type="compositionally biased region" description="Low complexity" evidence="1">
    <location>
        <begin position="304"/>
        <end position="325"/>
    </location>
</feature>
<comment type="caution">
    <text evidence="3">The sequence shown here is derived from an EMBL/GenBank/DDBJ whole genome shotgun (WGS) entry which is preliminary data.</text>
</comment>
<feature type="domain" description="DUF4382" evidence="2">
    <location>
        <begin position="66"/>
        <end position="275"/>
    </location>
</feature>
<dbReference type="PROSITE" id="PS51257">
    <property type="entry name" value="PROKAR_LIPOPROTEIN"/>
    <property type="match status" value="1"/>
</dbReference>
<evidence type="ECO:0000313" key="4">
    <source>
        <dbReference type="Proteomes" id="UP001595921"/>
    </source>
</evidence>
<feature type="compositionally biased region" description="Acidic residues" evidence="1">
    <location>
        <begin position="49"/>
        <end position="58"/>
    </location>
</feature>
<sequence>METKLPLAVLTAVLVVLAGCTGGVGVDAGGSASVDESATTNGTTNAPDDAGDGDESDADATASGDGTVNFFVSDERNAIGDFASLNVTISKVGLHRAGSERGDGPEGEADAEAGAETNASADATVAADANGSGVNASAAANATVKANVSADANASATAEGGAGAGAESADDEESKGGWVEHEVGNATVDLTELQGAKASRLGSFAAESGQYDRVFVYVSEVEGTLTTGETVRVKLPSGKLHVKREFAVGAGSAVDFVFDITVFEAGNSGKYVLKPVVGESGTGDQVDIEDVSADADENAPDGDANATPTTGPVVTTATATPNDTAGGNGALDARFEGSVRAGTDATLVVTRGGDPVEGAAVLTGGDAVARTDADGRASVPVPVGAGELTVTVEQDGETATATKTVAGVGGGSGNGGD</sequence>
<organism evidence="3 4">
    <name type="scientific">Halobium salinum</name>
    <dbReference type="NCBI Taxonomy" id="1364940"/>
    <lineage>
        <taxon>Archaea</taxon>
        <taxon>Methanobacteriati</taxon>
        <taxon>Methanobacteriota</taxon>
        <taxon>Stenosarchaea group</taxon>
        <taxon>Halobacteria</taxon>
        <taxon>Halobacteriales</taxon>
        <taxon>Haloferacaceae</taxon>
        <taxon>Halobium</taxon>
    </lineage>
</organism>
<feature type="region of interest" description="Disordered" evidence="1">
    <location>
        <begin position="397"/>
        <end position="417"/>
    </location>
</feature>
<dbReference type="AlphaFoldDB" id="A0ABD5PG07"/>
<name>A0ABD5PG07_9EURY</name>
<feature type="region of interest" description="Disordered" evidence="1">
    <location>
        <begin position="30"/>
        <end position="63"/>
    </location>
</feature>
<feature type="compositionally biased region" description="Low complexity" evidence="1">
    <location>
        <begin position="397"/>
        <end position="406"/>
    </location>
</feature>
<evidence type="ECO:0000313" key="3">
    <source>
        <dbReference type="EMBL" id="MFC4359622.1"/>
    </source>
</evidence>
<reference evidence="3 4" key="1">
    <citation type="journal article" date="2019" name="Int. J. Syst. Evol. Microbiol.">
        <title>The Global Catalogue of Microorganisms (GCM) 10K type strain sequencing project: providing services to taxonomists for standard genome sequencing and annotation.</title>
        <authorList>
            <consortium name="The Broad Institute Genomics Platform"/>
            <consortium name="The Broad Institute Genome Sequencing Center for Infectious Disease"/>
            <person name="Wu L."/>
            <person name="Ma J."/>
        </authorList>
    </citation>
    <scope>NUCLEOTIDE SEQUENCE [LARGE SCALE GENOMIC DNA]</scope>
    <source>
        <strain evidence="3 4">CGMCC 1.12553</strain>
    </source>
</reference>
<feature type="compositionally biased region" description="Polar residues" evidence="1">
    <location>
        <begin position="36"/>
        <end position="46"/>
    </location>
</feature>
<dbReference type="Proteomes" id="UP001595921">
    <property type="component" value="Unassembled WGS sequence"/>
</dbReference>
<evidence type="ECO:0000259" key="2">
    <source>
        <dbReference type="Pfam" id="PF14321"/>
    </source>
</evidence>
<dbReference type="Pfam" id="PF14321">
    <property type="entry name" value="DUF4382"/>
    <property type="match status" value="1"/>
</dbReference>
<accession>A0ABD5PG07</accession>
<keyword evidence="4" id="KW-1185">Reference proteome</keyword>
<feature type="compositionally biased region" description="Gly residues" evidence="1">
    <location>
        <begin position="407"/>
        <end position="417"/>
    </location>
</feature>
<dbReference type="InterPro" id="IPR025491">
    <property type="entry name" value="DUF4382"/>
</dbReference>